<dbReference type="STRING" id="29488.KS18_02285"/>
<evidence type="ECO:0000313" key="3">
    <source>
        <dbReference type="Proteomes" id="UP000183223"/>
    </source>
</evidence>
<sequence length="60" mass="6840">MELLLDTNILLFMAYEPEKLRSDVVDLLEDTGKTLCFSAASIWEVVIKRNLNKPDFSVPP</sequence>
<dbReference type="InterPro" id="IPR029060">
    <property type="entry name" value="PIN-like_dom_sf"/>
</dbReference>
<dbReference type="Pfam" id="PF01850">
    <property type="entry name" value="PIN"/>
    <property type="match status" value="1"/>
</dbReference>
<name>A0A1G5R1J7_PHOLU</name>
<evidence type="ECO:0000313" key="2">
    <source>
        <dbReference type="EMBL" id="SCZ67974.1"/>
    </source>
</evidence>
<dbReference type="Proteomes" id="UP000183223">
    <property type="component" value="Unassembled WGS sequence"/>
</dbReference>
<proteinExistence type="predicted"/>
<dbReference type="AlphaFoldDB" id="A0A1G5R1J7"/>
<dbReference type="SUPFAM" id="SSF88723">
    <property type="entry name" value="PIN domain-like"/>
    <property type="match status" value="1"/>
</dbReference>
<keyword evidence="3" id="KW-1185">Reference proteome</keyword>
<reference evidence="3" key="1">
    <citation type="submission" date="2016-10" db="EMBL/GenBank/DDBJ databases">
        <authorList>
            <person name="Varghese N."/>
            <person name="Submissions S."/>
        </authorList>
    </citation>
    <scope>NUCLEOTIDE SEQUENCE [LARGE SCALE GENOMIC DNA]</scope>
    <source>
        <strain evidence="3">ATCC 29999</strain>
    </source>
</reference>
<accession>A0A1G5R1J7</accession>
<evidence type="ECO:0000259" key="1">
    <source>
        <dbReference type="Pfam" id="PF01850"/>
    </source>
</evidence>
<dbReference type="EMBL" id="FMWJ01000013">
    <property type="protein sequence ID" value="SCZ67974.1"/>
    <property type="molecule type" value="Genomic_DNA"/>
</dbReference>
<protein>
    <recommendedName>
        <fullName evidence="1">PIN domain-containing protein</fullName>
    </recommendedName>
</protein>
<feature type="domain" description="PIN" evidence="1">
    <location>
        <begin position="4"/>
        <end position="50"/>
    </location>
</feature>
<dbReference type="RefSeq" id="WP_049582170.1">
    <property type="nucleotide sequence ID" value="NZ_CAWQXX010000030.1"/>
</dbReference>
<dbReference type="InterPro" id="IPR002716">
    <property type="entry name" value="PIN_dom"/>
</dbReference>
<dbReference type="GeneID" id="45655043"/>
<gene>
    <name evidence="2" type="ORF">SAMN02982990_02826</name>
</gene>
<organism evidence="2 3">
    <name type="scientific">Photorhabdus luminescens</name>
    <name type="common">Xenorhabdus luminescens</name>
    <dbReference type="NCBI Taxonomy" id="29488"/>
    <lineage>
        <taxon>Bacteria</taxon>
        <taxon>Pseudomonadati</taxon>
        <taxon>Pseudomonadota</taxon>
        <taxon>Gammaproteobacteria</taxon>
        <taxon>Enterobacterales</taxon>
        <taxon>Morganellaceae</taxon>
        <taxon>Photorhabdus</taxon>
    </lineage>
</organism>